<accession>A0A8J7FB69</accession>
<dbReference type="EMBL" id="JADEWL010000084">
    <property type="protein sequence ID" value="MBE9215074.1"/>
    <property type="molecule type" value="Genomic_DNA"/>
</dbReference>
<feature type="domain" description="YetF C-terminal" evidence="8">
    <location>
        <begin position="86"/>
        <end position="163"/>
    </location>
</feature>
<dbReference type="PANTHER" id="PTHR34582:SF6">
    <property type="entry name" value="UPF0702 TRANSMEMBRANE PROTEIN YCAP"/>
    <property type="match status" value="1"/>
</dbReference>
<dbReference type="InterPro" id="IPR023090">
    <property type="entry name" value="UPF0702_alpha/beta_dom_sf"/>
</dbReference>
<evidence type="ECO:0000256" key="7">
    <source>
        <dbReference type="SAM" id="Phobius"/>
    </source>
</evidence>
<keyword evidence="4 7" id="KW-0812">Transmembrane</keyword>
<evidence type="ECO:0000313" key="11">
    <source>
        <dbReference type="Proteomes" id="UP000620559"/>
    </source>
</evidence>
<keyword evidence="5 7" id="KW-1133">Transmembrane helix</keyword>
<dbReference type="RefSeq" id="WP_193923056.1">
    <property type="nucleotide sequence ID" value="NZ_JADEWL010000084.1"/>
</dbReference>
<dbReference type="PANTHER" id="PTHR34582">
    <property type="entry name" value="UPF0702 TRANSMEMBRANE PROTEIN YCAP"/>
    <property type="match status" value="1"/>
</dbReference>
<proteinExistence type="inferred from homology"/>
<evidence type="ECO:0000259" key="9">
    <source>
        <dbReference type="Pfam" id="PF20730"/>
    </source>
</evidence>
<evidence type="ECO:0000313" key="10">
    <source>
        <dbReference type="EMBL" id="MBE9215074.1"/>
    </source>
</evidence>
<gene>
    <name evidence="10" type="ORF">IQ247_20805</name>
</gene>
<dbReference type="Gene3D" id="3.30.240.20">
    <property type="entry name" value="bsu07140 like domains"/>
    <property type="match status" value="1"/>
</dbReference>
<feature type="transmembrane region" description="Helical" evidence="7">
    <location>
        <begin position="63"/>
        <end position="85"/>
    </location>
</feature>
<evidence type="ECO:0000256" key="1">
    <source>
        <dbReference type="ARBA" id="ARBA00004651"/>
    </source>
</evidence>
<evidence type="ECO:0000256" key="6">
    <source>
        <dbReference type="ARBA" id="ARBA00023136"/>
    </source>
</evidence>
<dbReference type="GO" id="GO:0005886">
    <property type="term" value="C:plasma membrane"/>
    <property type="evidence" value="ECO:0007669"/>
    <property type="project" value="UniProtKB-SubCell"/>
</dbReference>
<feature type="transmembrane region" description="Helical" evidence="7">
    <location>
        <begin position="40"/>
        <end position="57"/>
    </location>
</feature>
<evidence type="ECO:0000256" key="2">
    <source>
        <dbReference type="ARBA" id="ARBA00006448"/>
    </source>
</evidence>
<keyword evidence="3" id="KW-1003">Cell membrane</keyword>
<dbReference type="Proteomes" id="UP000620559">
    <property type="component" value="Unassembled WGS sequence"/>
</dbReference>
<feature type="domain" description="YetF-like N-terminal transmembrane" evidence="9">
    <location>
        <begin position="17"/>
        <end position="82"/>
    </location>
</feature>
<comment type="subcellular location">
    <subcellularLocation>
        <location evidence="1">Cell membrane</location>
        <topology evidence="1">Multi-pass membrane protein</topology>
    </subcellularLocation>
</comment>
<organism evidence="10 11">
    <name type="scientific">Plectonema cf. radiosum LEGE 06105</name>
    <dbReference type="NCBI Taxonomy" id="945769"/>
    <lineage>
        <taxon>Bacteria</taxon>
        <taxon>Bacillati</taxon>
        <taxon>Cyanobacteriota</taxon>
        <taxon>Cyanophyceae</taxon>
        <taxon>Oscillatoriophycideae</taxon>
        <taxon>Oscillatoriales</taxon>
        <taxon>Microcoleaceae</taxon>
        <taxon>Plectonema</taxon>
    </lineage>
</organism>
<sequence length="175" mass="19273">MFNSWDALLNSLIFGSLGYAAIIFILRISGKRTLSKWNSFDFIVTIALGSMLANLVLSTDTSLAQGVLGIGMLVFFQFVMTWLSVRSKIFQGWIKSEPTLLLFQGELQQNALRHQRVTEGEVLAALRAKGIAGIEDVEAVILETDGSFSVIEKLKRSSASALVDVKGYPRETARI</sequence>
<dbReference type="InterPro" id="IPR048454">
    <property type="entry name" value="YetF_N"/>
</dbReference>
<evidence type="ECO:0000256" key="3">
    <source>
        <dbReference type="ARBA" id="ARBA00022475"/>
    </source>
</evidence>
<name>A0A8J7FB69_9CYAN</name>
<dbReference type="AlphaFoldDB" id="A0A8J7FB69"/>
<dbReference type="Pfam" id="PF04239">
    <property type="entry name" value="DUF421"/>
    <property type="match status" value="1"/>
</dbReference>
<keyword evidence="11" id="KW-1185">Reference proteome</keyword>
<dbReference type="Pfam" id="PF20730">
    <property type="entry name" value="YetF_N"/>
    <property type="match status" value="1"/>
</dbReference>
<feature type="transmembrane region" description="Helical" evidence="7">
    <location>
        <begin position="12"/>
        <end position="28"/>
    </location>
</feature>
<reference evidence="10" key="1">
    <citation type="submission" date="2020-10" db="EMBL/GenBank/DDBJ databases">
        <authorList>
            <person name="Castelo-Branco R."/>
            <person name="Eusebio N."/>
            <person name="Adriana R."/>
            <person name="Vieira A."/>
            <person name="Brugerolle De Fraissinette N."/>
            <person name="Rezende De Castro R."/>
            <person name="Schneider M.P."/>
            <person name="Vasconcelos V."/>
            <person name="Leao P.N."/>
        </authorList>
    </citation>
    <scope>NUCLEOTIDE SEQUENCE</scope>
    <source>
        <strain evidence="10">LEGE 06105</strain>
    </source>
</reference>
<comment type="similarity">
    <text evidence="2">Belongs to the UPF0702 family.</text>
</comment>
<evidence type="ECO:0000256" key="4">
    <source>
        <dbReference type="ARBA" id="ARBA00022692"/>
    </source>
</evidence>
<protein>
    <submittedName>
        <fullName evidence="10">DUF421 domain-containing protein</fullName>
    </submittedName>
</protein>
<evidence type="ECO:0000256" key="5">
    <source>
        <dbReference type="ARBA" id="ARBA00022989"/>
    </source>
</evidence>
<dbReference type="InterPro" id="IPR007353">
    <property type="entry name" value="DUF421"/>
</dbReference>
<comment type="caution">
    <text evidence="10">The sequence shown here is derived from an EMBL/GenBank/DDBJ whole genome shotgun (WGS) entry which is preliminary data.</text>
</comment>
<keyword evidence="6 7" id="KW-0472">Membrane</keyword>
<evidence type="ECO:0000259" key="8">
    <source>
        <dbReference type="Pfam" id="PF04239"/>
    </source>
</evidence>